<feature type="compositionally biased region" description="Acidic residues" evidence="6">
    <location>
        <begin position="216"/>
        <end position="227"/>
    </location>
</feature>
<keyword evidence="3" id="KW-0460">Magnesium</keyword>
<sequence>MAVSVSSWNLCSSKVPSSSAVGKYMQQPCRSQLGLIRSRAAAHVVESSSCCCCPGRSFSSGSLKAFNFSHLGCKKKRFLFRSSSSSCCSSSKFMIKLGICNNAYNPILLVCKGFAFTQRQMKFEKWEKTTRIRSRISSNSSSGSRGFELESLKKPDRLHHHDLGTDSILRISMNSSSSTTTNGHLGHWSEIGELDNKIGDEVLGTTEEEHDGHENFEEEGEGEEDWGSDYWSKQKDTTTTTWISPDAAAADVWVEEDLNKRIRFQNGREVFEERAYLVGIERKGAAAGKTLFSVTESLEELSQLADTAGLAVVGSTYQKLEHPSPKTYIGAGKVSEVATAIRALKIETVVFDDELSPGQLRSLGKAFGEDVRVCDRTALILDIFSQRAATREATLQVELAQTEYQLPRLTRMWTHLERQAGGLVKGMGEKQIEVDKRILRTQISQLKRELESVRGHRQQYRDRRASVPIPVVSLVGYTNAGKSTLLNRLSGAGVLAEDRLFATLDPTTRRVELPNGKECLFTDTVGFIQKLPTQLVAAFRATLEEISDSSLLVHVIDISHPMASQQREAVDNVLAELDVNHIPLLCVWNKVDRAEDPEALRAEAARRGNNIVCMSALTGEGMPGFYAAVEQKIKESMVRVEAVVPYGQGELINLIHRLGIVELEDYRDKGTLIRAHVPLPLSKQLLPLRQPIL</sequence>
<dbReference type="InterPro" id="IPR027417">
    <property type="entry name" value="P-loop_NTPase"/>
</dbReference>
<proteinExistence type="inferred from homology"/>
<dbReference type="PANTHER" id="PTHR10229">
    <property type="entry name" value="GTP-BINDING PROTEIN HFLX"/>
    <property type="match status" value="1"/>
</dbReference>
<reference evidence="8" key="1">
    <citation type="submission" date="2024-02" db="EMBL/GenBank/DDBJ databases">
        <authorList>
            <consortium name="ELIXIR-Norway"/>
            <consortium name="Elixir Norway"/>
        </authorList>
    </citation>
    <scope>NUCLEOTIDE SEQUENCE</scope>
</reference>
<dbReference type="Gene3D" id="6.10.250.2860">
    <property type="match status" value="1"/>
</dbReference>
<feature type="domain" description="Hflx-type G" evidence="7">
    <location>
        <begin position="470"/>
        <end position="637"/>
    </location>
</feature>
<dbReference type="Pfam" id="PF01926">
    <property type="entry name" value="MMR_HSR1"/>
    <property type="match status" value="1"/>
</dbReference>
<feature type="coiled-coil region" evidence="5">
    <location>
        <begin position="429"/>
        <end position="463"/>
    </location>
</feature>
<keyword evidence="4" id="KW-0342">GTP-binding</keyword>
<keyword evidence="5" id="KW-0175">Coiled coil</keyword>
<gene>
    <name evidence="8" type="ORF">CSSPTR1EN2_LOCUS13818</name>
</gene>
<evidence type="ECO:0000313" key="9">
    <source>
        <dbReference type="Proteomes" id="UP001497512"/>
    </source>
</evidence>
<keyword evidence="2" id="KW-0547">Nucleotide-binding</keyword>
<dbReference type="HAMAP" id="MF_00900">
    <property type="entry name" value="GTPase_HflX"/>
    <property type="match status" value="1"/>
</dbReference>
<dbReference type="InterPro" id="IPR030394">
    <property type="entry name" value="G_HFLX_dom"/>
</dbReference>
<evidence type="ECO:0000313" key="8">
    <source>
        <dbReference type="EMBL" id="CAK9217133.1"/>
    </source>
</evidence>
<dbReference type="Pfam" id="PF16360">
    <property type="entry name" value="GTP-bdg_M"/>
    <property type="match status" value="1"/>
</dbReference>
<dbReference type="PANTHER" id="PTHR10229:SF0">
    <property type="entry name" value="GTP-BINDING PROTEIN 6-RELATED"/>
    <property type="match status" value="1"/>
</dbReference>
<dbReference type="Proteomes" id="UP001497512">
    <property type="component" value="Chromosome 2"/>
</dbReference>
<dbReference type="SUPFAM" id="SSF52540">
    <property type="entry name" value="P-loop containing nucleoside triphosphate hydrolases"/>
    <property type="match status" value="1"/>
</dbReference>
<evidence type="ECO:0000256" key="1">
    <source>
        <dbReference type="ARBA" id="ARBA00022723"/>
    </source>
</evidence>
<dbReference type="PROSITE" id="PS51705">
    <property type="entry name" value="G_HFLX"/>
    <property type="match status" value="1"/>
</dbReference>
<dbReference type="InterPro" id="IPR042108">
    <property type="entry name" value="GTPase_HflX_N_sf"/>
</dbReference>
<keyword evidence="1" id="KW-0479">Metal-binding</keyword>
<evidence type="ECO:0000256" key="6">
    <source>
        <dbReference type="SAM" id="MobiDB-lite"/>
    </source>
</evidence>
<name>A0ABP0UBW2_9BRYO</name>
<dbReference type="InterPro" id="IPR032305">
    <property type="entry name" value="GTP-bd_M"/>
</dbReference>
<feature type="region of interest" description="Disordered" evidence="6">
    <location>
        <begin position="208"/>
        <end position="228"/>
    </location>
</feature>
<dbReference type="Pfam" id="PF13167">
    <property type="entry name" value="GTP-bdg_N"/>
    <property type="match status" value="1"/>
</dbReference>
<protein>
    <recommendedName>
        <fullName evidence="7">Hflx-type G domain-containing protein</fullName>
    </recommendedName>
</protein>
<accession>A0ABP0UBW2</accession>
<dbReference type="Gene3D" id="3.40.50.11060">
    <property type="entry name" value="GTPase HflX, N-terminal domain"/>
    <property type="match status" value="1"/>
</dbReference>
<evidence type="ECO:0000256" key="4">
    <source>
        <dbReference type="ARBA" id="ARBA00023134"/>
    </source>
</evidence>
<evidence type="ECO:0000256" key="3">
    <source>
        <dbReference type="ARBA" id="ARBA00022842"/>
    </source>
</evidence>
<dbReference type="Gene3D" id="3.40.50.300">
    <property type="entry name" value="P-loop containing nucleotide triphosphate hydrolases"/>
    <property type="match status" value="1"/>
</dbReference>
<organism evidence="8 9">
    <name type="scientific">Sphagnum troendelagicum</name>
    <dbReference type="NCBI Taxonomy" id="128251"/>
    <lineage>
        <taxon>Eukaryota</taxon>
        <taxon>Viridiplantae</taxon>
        <taxon>Streptophyta</taxon>
        <taxon>Embryophyta</taxon>
        <taxon>Bryophyta</taxon>
        <taxon>Sphagnophytina</taxon>
        <taxon>Sphagnopsida</taxon>
        <taxon>Sphagnales</taxon>
        <taxon>Sphagnaceae</taxon>
        <taxon>Sphagnum</taxon>
    </lineage>
</organism>
<dbReference type="InterPro" id="IPR025121">
    <property type="entry name" value="GTPase_HflX_N"/>
</dbReference>
<dbReference type="InterPro" id="IPR016496">
    <property type="entry name" value="GTPase_HflX"/>
</dbReference>
<keyword evidence="9" id="KW-1185">Reference proteome</keyword>
<dbReference type="InterPro" id="IPR006073">
    <property type="entry name" value="GTP-bd"/>
</dbReference>
<evidence type="ECO:0000256" key="2">
    <source>
        <dbReference type="ARBA" id="ARBA00022741"/>
    </source>
</evidence>
<dbReference type="NCBIfam" id="TIGR03156">
    <property type="entry name" value="GTP_HflX"/>
    <property type="match status" value="1"/>
</dbReference>
<dbReference type="CDD" id="cd01878">
    <property type="entry name" value="HflX"/>
    <property type="match status" value="1"/>
</dbReference>
<evidence type="ECO:0000256" key="5">
    <source>
        <dbReference type="SAM" id="Coils"/>
    </source>
</evidence>
<evidence type="ECO:0000259" key="7">
    <source>
        <dbReference type="PROSITE" id="PS51705"/>
    </source>
</evidence>
<dbReference type="EMBL" id="OZ019894">
    <property type="protein sequence ID" value="CAK9217133.1"/>
    <property type="molecule type" value="Genomic_DNA"/>
</dbReference>
<dbReference type="PRINTS" id="PR00326">
    <property type="entry name" value="GTP1OBG"/>
</dbReference>